<evidence type="ECO:0000256" key="7">
    <source>
        <dbReference type="ARBA" id="ARBA00023125"/>
    </source>
</evidence>
<dbReference type="InterPro" id="IPR001867">
    <property type="entry name" value="OmpR/PhoB-type_DNA-bd"/>
</dbReference>
<keyword evidence="6" id="KW-0805">Transcription regulation</keyword>
<dbReference type="EMBL" id="QGGY01000011">
    <property type="protein sequence ID" value="PWJ73770.1"/>
    <property type="molecule type" value="Genomic_DNA"/>
</dbReference>
<keyword evidence="3" id="KW-0963">Cytoplasm</keyword>
<comment type="subcellular location">
    <subcellularLocation>
        <location evidence="1">Cytoplasm</location>
    </subcellularLocation>
</comment>
<dbReference type="PROSITE" id="PS50110">
    <property type="entry name" value="RESPONSE_REGULATORY"/>
    <property type="match status" value="1"/>
</dbReference>
<evidence type="ECO:0000256" key="11">
    <source>
        <dbReference type="PROSITE-ProRule" id="PRU01091"/>
    </source>
</evidence>
<organism evidence="14 15">
    <name type="scientific">Murimonas intestini</name>
    <dbReference type="NCBI Taxonomy" id="1337051"/>
    <lineage>
        <taxon>Bacteria</taxon>
        <taxon>Bacillati</taxon>
        <taxon>Bacillota</taxon>
        <taxon>Clostridia</taxon>
        <taxon>Lachnospirales</taxon>
        <taxon>Lachnospiraceae</taxon>
        <taxon>Murimonas</taxon>
    </lineage>
</organism>
<evidence type="ECO:0000313" key="15">
    <source>
        <dbReference type="Proteomes" id="UP000245412"/>
    </source>
</evidence>
<dbReference type="InterPro" id="IPR039420">
    <property type="entry name" value="WalR-like"/>
</dbReference>
<dbReference type="Pfam" id="PF00072">
    <property type="entry name" value="Response_reg"/>
    <property type="match status" value="1"/>
</dbReference>
<dbReference type="GO" id="GO:0032993">
    <property type="term" value="C:protein-DNA complex"/>
    <property type="evidence" value="ECO:0007669"/>
    <property type="project" value="TreeGrafter"/>
</dbReference>
<evidence type="ECO:0000256" key="2">
    <source>
        <dbReference type="ARBA" id="ARBA00018672"/>
    </source>
</evidence>
<comment type="caution">
    <text evidence="14">The sequence shown here is derived from an EMBL/GenBank/DDBJ whole genome shotgun (WGS) entry which is preliminary data.</text>
</comment>
<gene>
    <name evidence="14" type="ORF">C7383_111102</name>
</gene>
<dbReference type="SMART" id="SM00862">
    <property type="entry name" value="Trans_reg_C"/>
    <property type="match status" value="1"/>
</dbReference>
<sequence length="236" mass="26533">MSKPLIMVVEDDQAVKNLITTTLETQEYKYITAANGSQAIMEAVSHQPDIMLLDLGLPDMDGVDIIKKVRTWSNMPIIVISARSEDRDKIDALDAGADDYLTKPFSVEELLARLRVTFRRLNYTSGQSGAAASVFINGGLKIDYSEGCVYLDGEELHLTPIEYKLLCLMAKNVGKVLTQKYILKEVWGSTAESDIPSLRVFMATLRKKIEKDTSRPKYIQTHIGMGYRMLRIEDYA</sequence>
<dbReference type="SMART" id="SM00448">
    <property type="entry name" value="REC"/>
    <property type="match status" value="1"/>
</dbReference>
<evidence type="ECO:0000256" key="8">
    <source>
        <dbReference type="ARBA" id="ARBA00023163"/>
    </source>
</evidence>
<keyword evidence="7 11" id="KW-0238">DNA-binding</keyword>
<dbReference type="Gene3D" id="3.40.50.2300">
    <property type="match status" value="1"/>
</dbReference>
<evidence type="ECO:0000256" key="10">
    <source>
        <dbReference type="PROSITE-ProRule" id="PRU00169"/>
    </source>
</evidence>
<dbReference type="InterPro" id="IPR011006">
    <property type="entry name" value="CheY-like_superfamily"/>
</dbReference>
<dbReference type="PANTHER" id="PTHR48111">
    <property type="entry name" value="REGULATOR OF RPOS"/>
    <property type="match status" value="1"/>
</dbReference>
<evidence type="ECO:0000256" key="5">
    <source>
        <dbReference type="ARBA" id="ARBA00023012"/>
    </source>
</evidence>
<dbReference type="PANTHER" id="PTHR48111:SF50">
    <property type="entry name" value="KDP OPERON TRANSCRIPTIONAL REGULATORY PROTEIN KDPE"/>
    <property type="match status" value="1"/>
</dbReference>
<keyword evidence="4 10" id="KW-0597">Phosphoprotein</keyword>
<accession>A0AB73T198</accession>
<evidence type="ECO:0000256" key="4">
    <source>
        <dbReference type="ARBA" id="ARBA00022553"/>
    </source>
</evidence>
<evidence type="ECO:0000256" key="9">
    <source>
        <dbReference type="ARBA" id="ARBA00024867"/>
    </source>
</evidence>
<dbReference type="RefSeq" id="WP_109747565.1">
    <property type="nucleotide sequence ID" value="NZ_JANKBI010000011.1"/>
</dbReference>
<dbReference type="GO" id="GO:0000156">
    <property type="term" value="F:phosphorelay response regulator activity"/>
    <property type="evidence" value="ECO:0007669"/>
    <property type="project" value="TreeGrafter"/>
</dbReference>
<dbReference type="AlphaFoldDB" id="A0AB73T198"/>
<dbReference type="GO" id="GO:0000987">
    <property type="term" value="F:cis-regulatory region sequence-specific DNA binding"/>
    <property type="evidence" value="ECO:0007669"/>
    <property type="project" value="UniProtKB-ARBA"/>
</dbReference>
<dbReference type="GO" id="GO:0042802">
    <property type="term" value="F:identical protein binding"/>
    <property type="evidence" value="ECO:0007669"/>
    <property type="project" value="UniProtKB-ARBA"/>
</dbReference>
<keyword evidence="15" id="KW-1185">Reference proteome</keyword>
<dbReference type="GO" id="GO:0045893">
    <property type="term" value="P:positive regulation of DNA-templated transcription"/>
    <property type="evidence" value="ECO:0007669"/>
    <property type="project" value="UniProtKB-ARBA"/>
</dbReference>
<evidence type="ECO:0000259" key="12">
    <source>
        <dbReference type="PROSITE" id="PS50110"/>
    </source>
</evidence>
<evidence type="ECO:0000256" key="1">
    <source>
        <dbReference type="ARBA" id="ARBA00004496"/>
    </source>
</evidence>
<dbReference type="CDD" id="cd00383">
    <property type="entry name" value="trans_reg_C"/>
    <property type="match status" value="1"/>
</dbReference>
<dbReference type="SUPFAM" id="SSF52172">
    <property type="entry name" value="CheY-like"/>
    <property type="match status" value="1"/>
</dbReference>
<dbReference type="GO" id="GO:0005829">
    <property type="term" value="C:cytosol"/>
    <property type="evidence" value="ECO:0007669"/>
    <property type="project" value="TreeGrafter"/>
</dbReference>
<protein>
    <recommendedName>
        <fullName evidence="2">Stage 0 sporulation protein A homolog</fullName>
    </recommendedName>
</protein>
<dbReference type="CDD" id="cd17620">
    <property type="entry name" value="REC_OmpR_KdpE-like"/>
    <property type="match status" value="1"/>
</dbReference>
<feature type="DNA-binding region" description="OmpR/PhoB-type" evidence="11">
    <location>
        <begin position="132"/>
        <end position="231"/>
    </location>
</feature>
<keyword evidence="8" id="KW-0804">Transcription</keyword>
<dbReference type="InterPro" id="IPR036388">
    <property type="entry name" value="WH-like_DNA-bd_sf"/>
</dbReference>
<dbReference type="Pfam" id="PF00486">
    <property type="entry name" value="Trans_reg_C"/>
    <property type="match status" value="1"/>
</dbReference>
<dbReference type="FunFam" id="3.40.50.2300:FF:000021">
    <property type="entry name" value="Two-component system response regulator KdpE"/>
    <property type="match status" value="1"/>
</dbReference>
<dbReference type="Gene3D" id="6.10.250.690">
    <property type="match status" value="1"/>
</dbReference>
<comment type="function">
    <text evidence="9">May play the central regulatory role in sporulation. It may be an element of the effector pathway responsible for the activation of sporulation genes in response to nutritional stress. Spo0A may act in concert with spo0H (a sigma factor) to control the expression of some genes that are critical to the sporulation process.</text>
</comment>
<evidence type="ECO:0000256" key="6">
    <source>
        <dbReference type="ARBA" id="ARBA00023015"/>
    </source>
</evidence>
<proteinExistence type="predicted"/>
<dbReference type="Gene3D" id="1.10.10.10">
    <property type="entry name" value="Winged helix-like DNA-binding domain superfamily/Winged helix DNA-binding domain"/>
    <property type="match status" value="1"/>
</dbReference>
<evidence type="ECO:0000256" key="3">
    <source>
        <dbReference type="ARBA" id="ARBA00022490"/>
    </source>
</evidence>
<feature type="modified residue" description="4-aspartylphosphate" evidence="10">
    <location>
        <position position="54"/>
    </location>
</feature>
<dbReference type="Proteomes" id="UP000245412">
    <property type="component" value="Unassembled WGS sequence"/>
</dbReference>
<feature type="domain" description="Response regulatory" evidence="12">
    <location>
        <begin position="5"/>
        <end position="118"/>
    </location>
</feature>
<evidence type="ECO:0000259" key="13">
    <source>
        <dbReference type="PROSITE" id="PS51755"/>
    </source>
</evidence>
<evidence type="ECO:0000313" key="14">
    <source>
        <dbReference type="EMBL" id="PWJ73770.1"/>
    </source>
</evidence>
<name>A0AB73T198_9FIRM</name>
<reference evidence="14 15" key="1">
    <citation type="submission" date="2018-05" db="EMBL/GenBank/DDBJ databases">
        <authorList>
            <person name="Goeker M."/>
            <person name="Huntemann M."/>
            <person name="Clum A."/>
            <person name="Pillay M."/>
            <person name="Palaniappan K."/>
            <person name="Varghese N."/>
            <person name="Mikhailova N."/>
            <person name="Stamatis D."/>
            <person name="Reddy T."/>
            <person name="Daum C."/>
            <person name="Shapiro N."/>
            <person name="Ivanova N."/>
            <person name="Kyrpides N."/>
            <person name="Woyke T."/>
        </authorList>
    </citation>
    <scope>NUCLEOTIDE SEQUENCE [LARGE SCALE GENOMIC DNA]</scope>
    <source>
        <strain evidence="14 15">DSM 26524</strain>
    </source>
</reference>
<dbReference type="PROSITE" id="PS51755">
    <property type="entry name" value="OMPR_PHOB"/>
    <property type="match status" value="1"/>
</dbReference>
<keyword evidence="5" id="KW-0902">Two-component regulatory system</keyword>
<feature type="domain" description="OmpR/PhoB-type" evidence="13">
    <location>
        <begin position="132"/>
        <end position="231"/>
    </location>
</feature>
<dbReference type="InterPro" id="IPR001789">
    <property type="entry name" value="Sig_transdc_resp-reg_receiver"/>
</dbReference>